<gene>
    <name evidence="1" type="ORF">TetV_027</name>
</gene>
<accession>A0A2P0VN16</accession>
<proteinExistence type="predicted"/>
<keyword evidence="2" id="KW-1185">Reference proteome</keyword>
<name>A0A2P0VN16_9VIRU</name>
<reference evidence="1" key="1">
    <citation type="journal article" date="2018" name="Virology">
        <title>A giant virus infecting green algae encodes key fermentation genes.</title>
        <authorList>
            <person name="Schvarcz C.R."/>
            <person name="Steward G.F."/>
        </authorList>
    </citation>
    <scope>NUCLEOTIDE SEQUENCE [LARGE SCALE GENOMIC DNA]</scope>
</reference>
<protein>
    <recommendedName>
        <fullName evidence="3">Lipoprotein</fullName>
    </recommendedName>
</protein>
<organism evidence="1">
    <name type="scientific">Tetraselmis virus 1</name>
    <dbReference type="NCBI Taxonomy" id="2060617"/>
    <lineage>
        <taxon>Viruses</taxon>
        <taxon>Varidnaviria</taxon>
        <taxon>Bamfordvirae</taxon>
        <taxon>Nucleocytoviricota</taxon>
        <taxon>Megaviricetes</taxon>
        <taxon>Imitervirales</taxon>
        <taxon>Allomimiviridae</taxon>
        <taxon>Oceanusvirus</taxon>
        <taxon>Oceanusvirus kaneohense</taxon>
    </lineage>
</organism>
<evidence type="ECO:0008006" key="3">
    <source>
        <dbReference type="Google" id="ProtNLM"/>
    </source>
</evidence>
<dbReference type="EMBL" id="KY322437">
    <property type="protein sequence ID" value="AUF82119.1"/>
    <property type="molecule type" value="Genomic_DNA"/>
</dbReference>
<evidence type="ECO:0000313" key="2">
    <source>
        <dbReference type="Proteomes" id="UP000244773"/>
    </source>
</evidence>
<dbReference type="PROSITE" id="PS51257">
    <property type="entry name" value="PROKAR_LIPOPROTEIN"/>
    <property type="match status" value="1"/>
</dbReference>
<evidence type="ECO:0000313" key="1">
    <source>
        <dbReference type="EMBL" id="AUF82119.1"/>
    </source>
</evidence>
<sequence>MAKAACYVVLALVLLAGCSARRLSQTQSTDPKDVTVNVRNTFAEGDENEVGQAVNLIVPPPKVVVAPPKPVIKVSPAKKVDPMNPDCSLDHDEEYTKMTFNASPYVNVKKEKVKFYVDSDVEVKPVGYFLLQQNRRDGKATVSGSGLTFANEKATKEHPMRTICGEWTHSNNGIYEYEITSDDTRLWIQYYIRPRSLDTYTGDKIPLNVVFQLEQTIVGNNNNIVSDANVSMQKTNGTLVLTLLNGIKGTGNKATQTVGSETRS</sequence>
<dbReference type="Proteomes" id="UP000244773">
    <property type="component" value="Segment"/>
</dbReference>